<reference evidence="10 11" key="1">
    <citation type="submission" date="2013-05" db="EMBL/GenBank/DDBJ databases">
        <title>Draft genome of the parasitic nematode Anyclostoma ceylanicum.</title>
        <authorList>
            <person name="Mitreva M."/>
        </authorList>
    </citation>
    <scope>NUCLEOTIDE SEQUENCE [LARGE SCALE GENOMIC DNA]</scope>
</reference>
<evidence type="ECO:0000256" key="6">
    <source>
        <dbReference type="ARBA" id="ARBA00022989"/>
    </source>
</evidence>
<accession>A0A0D6L7J2</accession>
<evidence type="ECO:0000256" key="3">
    <source>
        <dbReference type="ARBA" id="ARBA00022692"/>
    </source>
</evidence>
<evidence type="ECO:0000313" key="10">
    <source>
        <dbReference type="EMBL" id="EPB67725.1"/>
    </source>
</evidence>
<comment type="similarity">
    <text evidence="2">Belongs to the peptidase A22B family.</text>
</comment>
<evidence type="ECO:0000256" key="2">
    <source>
        <dbReference type="ARBA" id="ARBA00006859"/>
    </source>
</evidence>
<dbReference type="PANTHER" id="PTHR12174">
    <property type="entry name" value="SIGNAL PEPTIDE PEPTIDASE"/>
    <property type="match status" value="1"/>
</dbReference>
<evidence type="ECO:0000256" key="8">
    <source>
        <dbReference type="SAM" id="MobiDB-lite"/>
    </source>
</evidence>
<evidence type="ECO:0000256" key="4">
    <source>
        <dbReference type="ARBA" id="ARBA00022801"/>
    </source>
</evidence>
<keyword evidence="4" id="KW-0378">Hydrolase</keyword>
<dbReference type="AlphaFoldDB" id="A0A0D6L7J2"/>
<feature type="transmembrane region" description="Helical" evidence="9">
    <location>
        <begin position="32"/>
        <end position="51"/>
    </location>
</feature>
<dbReference type="GO" id="GO:0033619">
    <property type="term" value="P:membrane protein proteolysis"/>
    <property type="evidence" value="ECO:0007669"/>
    <property type="project" value="TreeGrafter"/>
</dbReference>
<feature type="transmembrane region" description="Helical" evidence="9">
    <location>
        <begin position="238"/>
        <end position="256"/>
    </location>
</feature>
<dbReference type="GO" id="GO:0006465">
    <property type="term" value="P:signal peptide processing"/>
    <property type="evidence" value="ECO:0007669"/>
    <property type="project" value="TreeGrafter"/>
</dbReference>
<evidence type="ECO:0000256" key="9">
    <source>
        <dbReference type="SAM" id="Phobius"/>
    </source>
</evidence>
<protein>
    <submittedName>
        <fullName evidence="10">Signal peptide peptidase</fullName>
    </submittedName>
</protein>
<dbReference type="PANTHER" id="PTHR12174:SF23">
    <property type="entry name" value="MINOR HISTOCOMPATIBILITY ANTIGEN H13"/>
    <property type="match status" value="1"/>
</dbReference>
<gene>
    <name evidence="10" type="ORF">ANCCEY_13185</name>
</gene>
<keyword evidence="5" id="KW-0256">Endoplasmic reticulum</keyword>
<dbReference type="SMART" id="SM00730">
    <property type="entry name" value="PSN"/>
    <property type="match status" value="1"/>
</dbReference>
<keyword evidence="7 9" id="KW-0472">Membrane</keyword>
<comment type="subcellular location">
    <subcellularLocation>
        <location evidence="1">Endoplasmic reticulum membrane</location>
        <topology evidence="1">Multi-pass membrane protein</topology>
    </subcellularLocation>
</comment>
<dbReference type="EMBL" id="KE125593">
    <property type="protein sequence ID" value="EPB67725.1"/>
    <property type="molecule type" value="Genomic_DNA"/>
</dbReference>
<feature type="transmembrane region" description="Helical" evidence="9">
    <location>
        <begin position="116"/>
        <end position="142"/>
    </location>
</feature>
<keyword evidence="3 9" id="KW-0812">Transmembrane</keyword>
<sequence>MADPTTAAPNVPNTTANITFTFEEQAMASCSLYAMSLLCIIVGGIRSANFVKWQMSKKRLLEASISLSEAKKFPFTASVVLFSLYLFFKVEQRMPENLRPYLEYVPSVTKDHVMKFLLVLLCYEGCVALAAILKPLFSFVLSRLPIGNRRPRLNLPYFLSLRQGKKEMEQGDIEDAKKNDFEYTFKIEVDTHDIVAISFCLLVGVAHIYRRHWITNNIIGIAFSIYGIENLHLSSFKAGSLLLAGLFIYDIFWVFATDVMTSVAKGIDAPILLQFPQDLLRHGWKAASKHSMLGLGDIVIPGIFIALLRRFDLRITEKDSKKKQGGRYFFSITIVAYAIGLLITMLVMHHFKAAQPALLYLVPCCLIVPLLLAVCTGEAKELWNYSEEHLTDKSETDKEKKKADDAKKTN</sequence>
<feature type="transmembrane region" description="Helical" evidence="9">
    <location>
        <begin position="290"/>
        <end position="308"/>
    </location>
</feature>
<dbReference type="InterPro" id="IPR007369">
    <property type="entry name" value="Peptidase_A22B_SPP"/>
</dbReference>
<dbReference type="GO" id="GO:0098553">
    <property type="term" value="C:lumenal side of endoplasmic reticulum membrane"/>
    <property type="evidence" value="ECO:0007669"/>
    <property type="project" value="TreeGrafter"/>
</dbReference>
<proteinExistence type="inferred from homology"/>
<evidence type="ECO:0000256" key="1">
    <source>
        <dbReference type="ARBA" id="ARBA00004477"/>
    </source>
</evidence>
<name>A0A0D6L7J2_9BILA</name>
<dbReference type="Pfam" id="PF04258">
    <property type="entry name" value="Peptidase_A22B"/>
    <property type="match status" value="1"/>
</dbReference>
<dbReference type="InterPro" id="IPR006639">
    <property type="entry name" value="Preselin/SPP"/>
</dbReference>
<evidence type="ECO:0000313" key="11">
    <source>
        <dbReference type="Proteomes" id="UP000054495"/>
    </source>
</evidence>
<organism evidence="10 11">
    <name type="scientific">Ancylostoma ceylanicum</name>
    <dbReference type="NCBI Taxonomy" id="53326"/>
    <lineage>
        <taxon>Eukaryota</taxon>
        <taxon>Metazoa</taxon>
        <taxon>Ecdysozoa</taxon>
        <taxon>Nematoda</taxon>
        <taxon>Chromadorea</taxon>
        <taxon>Rhabditida</taxon>
        <taxon>Rhabditina</taxon>
        <taxon>Rhabditomorpha</taxon>
        <taxon>Strongyloidea</taxon>
        <taxon>Ancylostomatidae</taxon>
        <taxon>Ancylostomatinae</taxon>
        <taxon>Ancylostoma</taxon>
    </lineage>
</organism>
<evidence type="ECO:0000256" key="5">
    <source>
        <dbReference type="ARBA" id="ARBA00022824"/>
    </source>
</evidence>
<dbReference type="Proteomes" id="UP000054495">
    <property type="component" value="Unassembled WGS sequence"/>
</dbReference>
<dbReference type="GO" id="GO:0042500">
    <property type="term" value="F:aspartic endopeptidase activity, intramembrane cleaving"/>
    <property type="evidence" value="ECO:0007669"/>
    <property type="project" value="InterPro"/>
</dbReference>
<keyword evidence="6 9" id="KW-1133">Transmembrane helix</keyword>
<evidence type="ECO:0000256" key="7">
    <source>
        <dbReference type="ARBA" id="ARBA00023136"/>
    </source>
</evidence>
<dbReference type="GO" id="GO:0098554">
    <property type="term" value="C:cytoplasmic side of endoplasmic reticulum membrane"/>
    <property type="evidence" value="ECO:0007669"/>
    <property type="project" value="TreeGrafter"/>
</dbReference>
<keyword evidence="11" id="KW-1185">Reference proteome</keyword>
<feature type="transmembrane region" description="Helical" evidence="9">
    <location>
        <begin position="328"/>
        <end position="351"/>
    </location>
</feature>
<feature type="region of interest" description="Disordered" evidence="8">
    <location>
        <begin position="389"/>
        <end position="410"/>
    </location>
</feature>
<feature type="transmembrane region" description="Helical" evidence="9">
    <location>
        <begin position="357"/>
        <end position="375"/>
    </location>
</feature>